<keyword evidence="2" id="KW-1185">Reference proteome</keyword>
<accession>A0ABP9UWY1</accession>
<reference evidence="1 2" key="1">
    <citation type="submission" date="2024-02" db="EMBL/GenBank/DDBJ databases">
        <title>Rubritalea halochordaticola NBRC 107102.</title>
        <authorList>
            <person name="Ichikawa N."/>
            <person name="Katano-Makiyama Y."/>
            <person name="Hidaka K."/>
        </authorList>
    </citation>
    <scope>NUCLEOTIDE SEQUENCE [LARGE SCALE GENOMIC DNA]</scope>
    <source>
        <strain evidence="1 2">NBRC 107102</strain>
    </source>
</reference>
<protein>
    <recommendedName>
        <fullName evidence="3">Transglutaminase-like domain-containing protein</fullName>
    </recommendedName>
</protein>
<gene>
    <name evidence="1" type="ORF">Rhal01_01042</name>
</gene>
<proteinExistence type="predicted"/>
<comment type="caution">
    <text evidence="1">The sequence shown here is derived from an EMBL/GenBank/DDBJ whole genome shotgun (WGS) entry which is preliminary data.</text>
</comment>
<dbReference type="Proteomes" id="UP001424741">
    <property type="component" value="Unassembled WGS sequence"/>
</dbReference>
<evidence type="ECO:0008006" key="3">
    <source>
        <dbReference type="Google" id="ProtNLM"/>
    </source>
</evidence>
<sequence>MSASGKILLVLMCGAAGYVAHPYLFPSTASESSEGEAEFVREAGLVEQEAVAATVVEEEVKFSNIVGKSVSKQPSLVEPEPDMDYKQGEADPFQDSGLILVGTQATATKELEKDAKYLELAITSGKWTEYRSMLLQSMADEFKQIRLGSNTTLFDPVWKEERFYKAMLRWRVLGIISPSSLDKVSEVPALVEMTKWIFNEDAVMEEIIMTVSEKDDVHGAFQMLCDIWRSHTEKPDQAKKYFNLALACSLVYDHQIRYKNQSSENGSHVEPFSRYQWYVDKNESGLLEVSIDRSSARDLTFVVCAPVSEEELDWALKKFRSKRRKSWGDTYGEVEYLMERAVEGLNPYKEYTLPEILKEGGICGDQTYFCVNTARAAGIPAFGLAGVTDLGGHAWAAVKIEPDEWSTKIGRIGGVSKGKGRDPQTGDSITEQEVWLWSTREHQNRKNLVEVNRLVWLSEVFDNINQKDLHVQAVYAAHKAGMSFPKIWHLVYSVMEKDPKYMEKPESAETIKSWWNFCNDLKREFKDNPRMAEMAITVEDKHIYPYAEMGDVRRQLARDRRRGNRDAEEQADLVTTSLKRESQLLLKRDKENALKEIGQLYDRALRDYGGSISGFRTMAEDYFAMMKSDEKMAKKAVMDIDLSFHRVVDTGSKNWFRAKAEVGVHKLICKMYREIGEVKRAENMEKRLERQIERAKRGAL</sequence>
<dbReference type="EMBL" id="BAABRL010000002">
    <property type="protein sequence ID" value="GAA5494877.1"/>
    <property type="molecule type" value="Genomic_DNA"/>
</dbReference>
<evidence type="ECO:0000313" key="1">
    <source>
        <dbReference type="EMBL" id="GAA5494877.1"/>
    </source>
</evidence>
<organism evidence="1 2">
    <name type="scientific">Rubritalea halochordaticola</name>
    <dbReference type="NCBI Taxonomy" id="714537"/>
    <lineage>
        <taxon>Bacteria</taxon>
        <taxon>Pseudomonadati</taxon>
        <taxon>Verrucomicrobiota</taxon>
        <taxon>Verrucomicrobiia</taxon>
        <taxon>Verrucomicrobiales</taxon>
        <taxon>Rubritaleaceae</taxon>
        <taxon>Rubritalea</taxon>
    </lineage>
</organism>
<dbReference type="RefSeq" id="WP_346187753.1">
    <property type="nucleotide sequence ID" value="NZ_BAABRL010000002.1"/>
</dbReference>
<name>A0ABP9UWY1_9BACT</name>
<evidence type="ECO:0000313" key="2">
    <source>
        <dbReference type="Proteomes" id="UP001424741"/>
    </source>
</evidence>